<dbReference type="InterPro" id="IPR035398">
    <property type="entry name" value="Bac_rhamnosid_C"/>
</dbReference>
<dbReference type="GO" id="GO:0005975">
    <property type="term" value="P:carbohydrate metabolic process"/>
    <property type="evidence" value="ECO:0007669"/>
    <property type="project" value="InterPro"/>
</dbReference>
<dbReference type="InterPro" id="IPR013737">
    <property type="entry name" value="Bac_rhamnosid_N"/>
</dbReference>
<protein>
    <recommendedName>
        <fullName evidence="3">alpha-L-rhamnosidase</fullName>
        <ecNumber evidence="3">3.2.1.40</ecNumber>
    </recommendedName>
</protein>
<dbReference type="Pfam" id="PF05592">
    <property type="entry name" value="Bac_rhamnosid"/>
    <property type="match status" value="1"/>
</dbReference>
<evidence type="ECO:0000256" key="8">
    <source>
        <dbReference type="SAM" id="MobiDB-lite"/>
    </source>
</evidence>
<gene>
    <name evidence="15" type="ORF">B7463_g9687</name>
</gene>
<dbReference type="SUPFAM" id="SSF48208">
    <property type="entry name" value="Six-hairpin glycosidases"/>
    <property type="match status" value="1"/>
</dbReference>
<feature type="domain" description="DUF6606" evidence="14">
    <location>
        <begin position="14"/>
        <end position="287"/>
    </location>
</feature>
<keyword evidence="4 9" id="KW-0812">Transmembrane</keyword>
<keyword evidence="7 9" id="KW-0472">Membrane</keyword>
<dbReference type="GO" id="GO:0030596">
    <property type="term" value="F:alpha-L-rhamnosidase activity"/>
    <property type="evidence" value="ECO:0007669"/>
    <property type="project" value="UniProtKB-EC"/>
</dbReference>
<comment type="caution">
    <text evidence="15">The sequence shown here is derived from an EMBL/GenBank/DDBJ whole genome shotgun (WGS) entry which is preliminary data.</text>
</comment>
<keyword evidence="5" id="KW-0378">Hydrolase</keyword>
<evidence type="ECO:0000256" key="7">
    <source>
        <dbReference type="ARBA" id="ARBA00023136"/>
    </source>
</evidence>
<reference evidence="15 16" key="1">
    <citation type="submission" date="2018-05" db="EMBL/GenBank/DDBJ databases">
        <title>Draft genome sequence of Scytalidium lignicola DSM 105466, a ubiquitous saprotrophic fungus.</title>
        <authorList>
            <person name="Buettner E."/>
            <person name="Gebauer A.M."/>
            <person name="Hofrichter M."/>
            <person name="Liers C."/>
            <person name="Kellner H."/>
        </authorList>
    </citation>
    <scope>NUCLEOTIDE SEQUENCE [LARGE SCALE GENOMIC DNA]</scope>
    <source>
        <strain evidence="15 16">DSM 105466</strain>
    </source>
</reference>
<dbReference type="InterPro" id="IPR005828">
    <property type="entry name" value="MFS_sugar_transport-like"/>
</dbReference>
<dbReference type="SUPFAM" id="SSF103473">
    <property type="entry name" value="MFS general substrate transporter"/>
    <property type="match status" value="1"/>
</dbReference>
<dbReference type="Pfam" id="PF08531">
    <property type="entry name" value="Bac_rhamnosid_N"/>
    <property type="match status" value="1"/>
</dbReference>
<dbReference type="Gene3D" id="2.60.40.10">
    <property type="entry name" value="Immunoglobulins"/>
    <property type="match status" value="1"/>
</dbReference>
<feature type="non-terminal residue" evidence="15">
    <location>
        <position position="1842"/>
    </location>
</feature>
<dbReference type="Pfam" id="PF17389">
    <property type="entry name" value="Bac_rhamnosid6H"/>
    <property type="match status" value="1"/>
</dbReference>
<feature type="non-terminal residue" evidence="15">
    <location>
        <position position="1"/>
    </location>
</feature>
<accession>A0A3E2GZS3</accession>
<evidence type="ECO:0000313" key="16">
    <source>
        <dbReference type="Proteomes" id="UP000258309"/>
    </source>
</evidence>
<dbReference type="PANTHER" id="PTHR33307:SF6">
    <property type="entry name" value="ALPHA-RHAMNOSIDASE (EUROFUNG)-RELATED"/>
    <property type="match status" value="1"/>
</dbReference>
<evidence type="ECO:0000259" key="10">
    <source>
        <dbReference type="Pfam" id="PF05592"/>
    </source>
</evidence>
<evidence type="ECO:0000256" key="2">
    <source>
        <dbReference type="ARBA" id="ARBA00004370"/>
    </source>
</evidence>
<feature type="transmembrane region" description="Helical" evidence="9">
    <location>
        <begin position="751"/>
        <end position="775"/>
    </location>
</feature>
<dbReference type="InterPro" id="IPR046541">
    <property type="entry name" value="DUF6606"/>
</dbReference>
<evidence type="ECO:0000259" key="12">
    <source>
        <dbReference type="Pfam" id="PF17389"/>
    </source>
</evidence>
<evidence type="ECO:0000256" key="9">
    <source>
        <dbReference type="SAM" id="Phobius"/>
    </source>
</evidence>
<evidence type="ECO:0000256" key="3">
    <source>
        <dbReference type="ARBA" id="ARBA00012652"/>
    </source>
</evidence>
<dbReference type="GO" id="GO:0022857">
    <property type="term" value="F:transmembrane transporter activity"/>
    <property type="evidence" value="ECO:0007669"/>
    <property type="project" value="InterPro"/>
</dbReference>
<evidence type="ECO:0000256" key="5">
    <source>
        <dbReference type="ARBA" id="ARBA00022801"/>
    </source>
</evidence>
<feature type="domain" description="Alpha-L-rhamnosidase C-terminal" evidence="13">
    <location>
        <begin position="1722"/>
        <end position="1800"/>
    </location>
</feature>
<dbReference type="Gene3D" id="1.20.1250.20">
    <property type="entry name" value="MFS general substrate transporter like domains"/>
    <property type="match status" value="1"/>
</dbReference>
<sequence length="1842" mass="206114">MTPSVSSTSLTKILFNHVALPPQLPGKQDDKISQVEWGLINLLQNASRTLGDLTTNDLYNQFEVVCYVCRICKAVNAGGKLESTALAAEFRNLGRKEFLILHIAEQNAGLLIRRQQDDRGDIVIFEVFEASPLSEKVLCSKGSLKWEFPGSAVSIPMSEFNKPSFQDELATFLQQASTESIKQFAAHTHKAGSFAFESRDTTDPSLVTQVLMALLEVNGSRYPITRLCKRIKDDVCWTDGAEKPWRRCPMWLVLRVGIQRLLCTMFGNEGGRVYYKFLMCVVLSNLLVETMDHLHPEEIVFLKAKLCRRVVKLEVEKERASIPMRGIYESMFTLLEPTLQKATQAATERIELRWSSFKESIRKPIQYLPRYADPKDTYLSLPNSSLYLQQVLSQPLYNFHTNHFFAPYQLPVNYSNTVAATRRFGDFMSLIFSLSEIEIETESGAGVASTLGISLDHQCIKIAQKIDAYLDSVGGAYDHSPEQKSLMLLTVMELWVSMDKCAVQSFSLLNDYNPAFVPDILDVLQLPNLRDMRRLQKIQAYLHDRNAACSSTMTIFDDPTKGCFAERYFDESCWTALQWLPVGGGRLPFNTVSANGFHNPRSHFHAHSPIIMARSVLDVEKAVVAYAEAGAPSMDLNLTFLSGFLSSPHSPDIIGSRHRCAAAQMTGISVIQYYSVTIFKQIGIDGRDTLRYQAINSVTGLIGEFLVMLFVDKVGRRSVIITGNLAMCMTYIISTILLAKFPSSTNNTSAHWGFIIMTWIFNFTFASMGSLSWIIPAEIFDTVTRSKGVAIAAMTSFAFNTMTGQVTPIGMEHSAWRFYINQKYHRKLALEEMNRSFSEAPLFVGNRDLSRFTTSETIELANTFDDKKHKAEGTTREHVEIPLGPNSPETPKPLQAFAGLPLARSRYPEILERETIQSSPQMALARVQITSLKFEHHHSGLGLSSSSPRISWSFSCSDEDVRGWMQYAYEIQVLRHTQSTESYYVESPESILVPWQGEPLQSREQAKVRIRAFGKVKDGESVVTSEATPWSPWDTVECGLLERSCWTAQMIGASDTTKNLEGPLQPLLFRKVFQLPSDRGRVVKARLYLTAFGIYQVYINGSTVGNHVLAPGWTSYNHRLYYQIFDVTALVHEGTANTAGMEVAEGWYAGRLGWGEGKRYIYGKALGALMQLEVEYEQGERQMLSSDGTWKCHVSSILKSELYDGELYDGREEQYEWATCADFDDSSWTEVKILDFPTAKLISPDMPPVRITQEVNPVDIFTTPSGKTILDFGQNLVGKLRIRSISGTSGHKITFIHAEVMENGELGTRPLRTAKCTDTIILSGKEIQNWSPKFTFHGFRYVQIDGWDSNILTPLSKQSITALVIHTDMSRTGFFDCSHPIINKLHENAVWSMRGNFVSIPTDCPQRDERLGWTGDIQVFGPSASFLYDTTGMLGSWLEDVSAEQLEQDGIPPLVVPNVLGDLWPPTPQAVWGDVAVLLPWAVYMASGDVEILRRQYQSMTAWVDQGIQRGSDGLWDPDLWQLGDWLDPNAAPDDPGDARTSGTLVADAYLVHVTFVLSRISEIIGNKQDTKRYQDAAHRMKAAFQYKYIAPSGLVVADTPTALSLAIVFNLFSNDLQVRTAASRLVQLVKMAKFRIATGFAGTPIITHALSTTGNEQIAYRILQEKKCPSWMYPITMGATTIWERWDSMLPDGSINPGEMTSFNHFALGSIVNWLHEVVGGIRPREAGWRKFDVQPRPGGTVRSAEVAYTSPYGRIACKWSLEGLNGNELFTLNLTVPPNSEAWVVMPGTATSETVGDTNEGVVKVESGNHVFSCKFSSKKWPIESAHPFISIVDDDGEIV</sequence>
<evidence type="ECO:0000313" key="15">
    <source>
        <dbReference type="EMBL" id="RFU26654.1"/>
    </source>
</evidence>
<dbReference type="EMBL" id="NCSJ02000249">
    <property type="protein sequence ID" value="RFU26654.1"/>
    <property type="molecule type" value="Genomic_DNA"/>
</dbReference>
<evidence type="ECO:0000256" key="6">
    <source>
        <dbReference type="ARBA" id="ARBA00022989"/>
    </source>
</evidence>
<comment type="catalytic activity">
    <reaction evidence="1">
        <text>Hydrolysis of terminal non-reducing alpha-L-rhamnose residues in alpha-L-rhamnosides.</text>
        <dbReference type="EC" id="3.2.1.40"/>
    </reaction>
</comment>
<feature type="transmembrane region" description="Helical" evidence="9">
    <location>
        <begin position="690"/>
        <end position="711"/>
    </location>
</feature>
<feature type="region of interest" description="Disordered" evidence="8">
    <location>
        <begin position="868"/>
        <end position="891"/>
    </location>
</feature>
<keyword evidence="6 9" id="KW-1133">Transmembrane helix</keyword>
<evidence type="ECO:0000256" key="1">
    <source>
        <dbReference type="ARBA" id="ARBA00001445"/>
    </source>
</evidence>
<evidence type="ECO:0000256" key="4">
    <source>
        <dbReference type="ARBA" id="ARBA00022692"/>
    </source>
</evidence>
<feature type="domain" description="Alpha-L-rhamnosidase six-hairpin glycosidase" evidence="12">
    <location>
        <begin position="1371"/>
        <end position="1720"/>
    </location>
</feature>
<feature type="domain" description="Bacterial alpha-L-rhamnosidase N-terminal" evidence="11">
    <location>
        <begin position="1081"/>
        <end position="1253"/>
    </location>
</feature>
<dbReference type="Pfam" id="PF00083">
    <property type="entry name" value="Sugar_tr"/>
    <property type="match status" value="1"/>
</dbReference>
<dbReference type="Pfam" id="PF20255">
    <property type="entry name" value="DUF6606"/>
    <property type="match status" value="1"/>
</dbReference>
<dbReference type="InterPro" id="IPR035396">
    <property type="entry name" value="Bac_rhamnosid6H"/>
</dbReference>
<evidence type="ECO:0000259" key="13">
    <source>
        <dbReference type="Pfam" id="PF17390"/>
    </source>
</evidence>
<dbReference type="OrthoDB" id="10036721at2759"/>
<dbReference type="GO" id="GO:0016020">
    <property type="term" value="C:membrane"/>
    <property type="evidence" value="ECO:0007669"/>
    <property type="project" value="UniProtKB-SubCell"/>
</dbReference>
<dbReference type="InterPro" id="IPR036259">
    <property type="entry name" value="MFS_trans_sf"/>
</dbReference>
<keyword evidence="16" id="KW-1185">Reference proteome</keyword>
<dbReference type="InterPro" id="IPR008928">
    <property type="entry name" value="6-hairpin_glycosidase_sf"/>
</dbReference>
<dbReference type="PANTHER" id="PTHR33307">
    <property type="entry name" value="ALPHA-RHAMNOSIDASE (EUROFUNG)"/>
    <property type="match status" value="1"/>
</dbReference>
<dbReference type="Proteomes" id="UP000258309">
    <property type="component" value="Unassembled WGS sequence"/>
</dbReference>
<dbReference type="InterPro" id="IPR013783">
    <property type="entry name" value="Ig-like_fold"/>
</dbReference>
<dbReference type="InterPro" id="IPR008902">
    <property type="entry name" value="Rhamnosid_concanavalin"/>
</dbReference>
<dbReference type="InterPro" id="IPR012341">
    <property type="entry name" value="6hp_glycosidase-like_sf"/>
</dbReference>
<feature type="compositionally biased region" description="Basic and acidic residues" evidence="8">
    <location>
        <begin position="868"/>
        <end position="880"/>
    </location>
</feature>
<dbReference type="Pfam" id="PF25788">
    <property type="entry name" value="Ig_Rha78A_N"/>
    <property type="match status" value="1"/>
</dbReference>
<dbReference type="Gene3D" id="2.60.120.260">
    <property type="entry name" value="Galactose-binding domain-like"/>
    <property type="match status" value="2"/>
</dbReference>
<dbReference type="Gene3D" id="2.60.420.10">
    <property type="entry name" value="Maltose phosphorylase, domain 3"/>
    <property type="match status" value="1"/>
</dbReference>
<feature type="domain" description="Alpha-L-rhamnosidase concanavalin-like" evidence="10">
    <location>
        <begin position="1262"/>
        <end position="1366"/>
    </location>
</feature>
<dbReference type="Gene3D" id="1.50.10.10">
    <property type="match status" value="1"/>
</dbReference>
<name>A0A3E2GZS3_SCYLI</name>
<dbReference type="Pfam" id="PF17390">
    <property type="entry name" value="Bac_rhamnosid_C"/>
    <property type="match status" value="1"/>
</dbReference>
<evidence type="ECO:0000259" key="11">
    <source>
        <dbReference type="Pfam" id="PF08531"/>
    </source>
</evidence>
<feature type="transmembrane region" description="Helical" evidence="9">
    <location>
        <begin position="718"/>
        <end position="739"/>
    </location>
</feature>
<organism evidence="15 16">
    <name type="scientific">Scytalidium lignicola</name>
    <name type="common">Hyphomycete</name>
    <dbReference type="NCBI Taxonomy" id="5539"/>
    <lineage>
        <taxon>Eukaryota</taxon>
        <taxon>Fungi</taxon>
        <taxon>Dikarya</taxon>
        <taxon>Ascomycota</taxon>
        <taxon>Pezizomycotina</taxon>
        <taxon>Leotiomycetes</taxon>
        <taxon>Leotiomycetes incertae sedis</taxon>
        <taxon>Scytalidium</taxon>
    </lineage>
</organism>
<proteinExistence type="predicted"/>
<comment type="subcellular location">
    <subcellularLocation>
        <location evidence="2">Membrane</location>
    </subcellularLocation>
</comment>
<evidence type="ECO:0000259" key="14">
    <source>
        <dbReference type="Pfam" id="PF20255"/>
    </source>
</evidence>
<dbReference type="InterPro" id="IPR016007">
    <property type="entry name" value="Alpha_rhamnosid"/>
</dbReference>
<dbReference type="EC" id="3.2.1.40" evidence="3"/>